<dbReference type="STRING" id="416874.SAMN04487958_11524"/>
<dbReference type="Pfam" id="PF00583">
    <property type="entry name" value="Acetyltransf_1"/>
    <property type="match status" value="1"/>
</dbReference>
<accession>A0A1H9WI47</accession>
<name>A0A1H9WI47_9GAMM</name>
<dbReference type="InterPro" id="IPR016181">
    <property type="entry name" value="Acyl_CoA_acyltransferase"/>
</dbReference>
<dbReference type="GO" id="GO:0016747">
    <property type="term" value="F:acyltransferase activity, transferring groups other than amino-acyl groups"/>
    <property type="evidence" value="ECO:0007669"/>
    <property type="project" value="InterPro"/>
</dbReference>
<dbReference type="Gene3D" id="3.40.630.30">
    <property type="match status" value="1"/>
</dbReference>
<dbReference type="SUPFAM" id="SSF55729">
    <property type="entry name" value="Acyl-CoA N-acyltransferases (Nat)"/>
    <property type="match status" value="1"/>
</dbReference>
<reference evidence="3" key="1">
    <citation type="submission" date="2016-10" db="EMBL/GenBank/DDBJ databases">
        <authorList>
            <person name="Varghese N."/>
            <person name="Submissions S."/>
        </authorList>
    </citation>
    <scope>NUCLEOTIDE SEQUENCE [LARGE SCALE GENOMIC DNA]</scope>
    <source>
        <strain evidence="3">CGMCC 1.6495</strain>
    </source>
</reference>
<evidence type="ECO:0000259" key="1">
    <source>
        <dbReference type="PROSITE" id="PS51186"/>
    </source>
</evidence>
<evidence type="ECO:0000313" key="2">
    <source>
        <dbReference type="EMBL" id="SES33501.1"/>
    </source>
</evidence>
<proteinExistence type="predicted"/>
<dbReference type="EMBL" id="FOGS01000015">
    <property type="protein sequence ID" value="SES33501.1"/>
    <property type="molecule type" value="Genomic_DNA"/>
</dbReference>
<dbReference type="Proteomes" id="UP000198505">
    <property type="component" value="Unassembled WGS sequence"/>
</dbReference>
<dbReference type="AlphaFoldDB" id="A0A1H9WI47"/>
<organism evidence="2 3">
    <name type="scientific">Vreelandella subterranea</name>
    <dbReference type="NCBI Taxonomy" id="416874"/>
    <lineage>
        <taxon>Bacteria</taxon>
        <taxon>Pseudomonadati</taxon>
        <taxon>Pseudomonadota</taxon>
        <taxon>Gammaproteobacteria</taxon>
        <taxon>Oceanospirillales</taxon>
        <taxon>Halomonadaceae</taxon>
        <taxon>Vreelandella</taxon>
    </lineage>
</organism>
<dbReference type="RefSeq" id="WP_092830767.1">
    <property type="nucleotide sequence ID" value="NZ_FOGS01000015.1"/>
</dbReference>
<dbReference type="InterPro" id="IPR000182">
    <property type="entry name" value="GNAT_dom"/>
</dbReference>
<dbReference type="PROSITE" id="PS51186">
    <property type="entry name" value="GNAT"/>
    <property type="match status" value="1"/>
</dbReference>
<keyword evidence="3" id="KW-1185">Reference proteome</keyword>
<sequence length="197" mass="22404">MDTLTLTTCQGAEITPHVQALARLRIEVFRDYPYLYDGDLSYEADYLGRYADNPDSLFVLAFDGDSLVGAATGQPLADEVDEFRRPFEANGITPASVFYYGESVLLHAYRGRGIGKRFMAEREAHAKLKGFDIAAFCAVERPADHPLKPSNYRPLHGFWNAQGYQRHPELTTTFAWKDIGENEESHKTMVFWMKRLD</sequence>
<dbReference type="CDD" id="cd04301">
    <property type="entry name" value="NAT_SF"/>
    <property type="match status" value="1"/>
</dbReference>
<protein>
    <recommendedName>
        <fullName evidence="1">N-acetyltransferase domain-containing protein</fullName>
    </recommendedName>
</protein>
<evidence type="ECO:0000313" key="3">
    <source>
        <dbReference type="Proteomes" id="UP000198505"/>
    </source>
</evidence>
<gene>
    <name evidence="2" type="ORF">SAMN04487958_11524</name>
</gene>
<feature type="domain" description="N-acetyltransferase" evidence="1">
    <location>
        <begin position="1"/>
        <end position="197"/>
    </location>
</feature>